<dbReference type="AlphaFoldDB" id="A0A8T8K6T1"/>
<dbReference type="GO" id="GO:0004595">
    <property type="term" value="F:pantetheine-phosphate adenylyltransferase activity"/>
    <property type="evidence" value="ECO:0007669"/>
    <property type="project" value="UniProtKB-UniRule"/>
</dbReference>
<comment type="subcellular location">
    <subcellularLocation>
        <location evidence="7">Cytoplasm</location>
    </subcellularLocation>
</comment>
<evidence type="ECO:0000256" key="7">
    <source>
        <dbReference type="HAMAP-Rule" id="MF_00647"/>
    </source>
</evidence>
<comment type="function">
    <text evidence="7">Reversibly transfers an adenylyl group from ATP to 4'-phosphopantetheine, yielding dephospho-CoA (dPCoA) and pyrophosphate.</text>
</comment>
<keyword evidence="4 7" id="KW-0547">Nucleotide-binding</keyword>
<dbReference type="EC" id="2.7.7.3" evidence="7"/>
<dbReference type="Gene3D" id="3.40.50.620">
    <property type="entry name" value="HUPs"/>
    <property type="match status" value="1"/>
</dbReference>
<comment type="catalytic activity">
    <reaction evidence="7">
        <text>(R)-4'-phosphopantetheine + ATP + H(+) = 3'-dephospho-CoA + diphosphate</text>
        <dbReference type="Rhea" id="RHEA:19801"/>
        <dbReference type="ChEBI" id="CHEBI:15378"/>
        <dbReference type="ChEBI" id="CHEBI:30616"/>
        <dbReference type="ChEBI" id="CHEBI:33019"/>
        <dbReference type="ChEBI" id="CHEBI:57328"/>
        <dbReference type="ChEBI" id="CHEBI:61723"/>
        <dbReference type="EC" id="2.7.7.3"/>
    </reaction>
</comment>
<dbReference type="EMBL" id="CP058560">
    <property type="protein sequence ID" value="QUH24358.1"/>
    <property type="molecule type" value="Genomic_DNA"/>
</dbReference>
<evidence type="ECO:0000256" key="6">
    <source>
        <dbReference type="ARBA" id="ARBA00022993"/>
    </source>
</evidence>
<keyword evidence="1 7" id="KW-0963">Cytoplasm</keyword>
<evidence type="ECO:0000259" key="8">
    <source>
        <dbReference type="Pfam" id="PF01467"/>
    </source>
</evidence>
<keyword evidence="6 7" id="KW-0173">Coenzyme A biosynthesis</keyword>
<protein>
    <recommendedName>
        <fullName evidence="7">Phosphopantetheine adenylyltransferase</fullName>
        <ecNumber evidence="7">2.7.7.3</ecNumber>
    </recommendedName>
    <alternativeName>
        <fullName evidence="7">Dephospho-CoA pyrophosphorylase</fullName>
    </alternativeName>
    <alternativeName>
        <fullName evidence="7">Pantetheine-phosphate adenylyltransferase</fullName>
        <shortName evidence="7">PPAT</shortName>
    </alternativeName>
</protein>
<dbReference type="GO" id="GO:0005524">
    <property type="term" value="F:ATP binding"/>
    <property type="evidence" value="ECO:0007669"/>
    <property type="project" value="UniProtKB-KW"/>
</dbReference>
<dbReference type="NCBIfam" id="NF001985">
    <property type="entry name" value="PRK00777.1"/>
    <property type="match status" value="1"/>
</dbReference>
<dbReference type="InterPro" id="IPR050385">
    <property type="entry name" value="Archaeal_FAD_synthase"/>
</dbReference>
<dbReference type="SUPFAM" id="SSF52374">
    <property type="entry name" value="Nucleotidylyl transferase"/>
    <property type="match status" value="1"/>
</dbReference>
<dbReference type="GeneID" id="64820898"/>
<dbReference type="InterPro" id="IPR004821">
    <property type="entry name" value="Cyt_trans-like"/>
</dbReference>
<dbReference type="GO" id="GO:0015937">
    <property type="term" value="P:coenzyme A biosynthetic process"/>
    <property type="evidence" value="ECO:0007669"/>
    <property type="project" value="UniProtKB-UniRule"/>
</dbReference>
<feature type="domain" description="Cytidyltransferase-like" evidence="8">
    <location>
        <begin position="11"/>
        <end position="143"/>
    </location>
</feature>
<dbReference type="RefSeq" id="WP_211534287.1">
    <property type="nucleotide sequence ID" value="NZ_CP058560.1"/>
</dbReference>
<dbReference type="GO" id="GO:0005737">
    <property type="term" value="C:cytoplasm"/>
    <property type="evidence" value="ECO:0007669"/>
    <property type="project" value="UniProtKB-SubCell"/>
</dbReference>
<keyword evidence="2 7" id="KW-0808">Transferase</keyword>
<proteinExistence type="inferred from homology"/>
<dbReference type="InterPro" id="IPR023540">
    <property type="entry name" value="PPAT_arch"/>
</dbReference>
<keyword evidence="5 7" id="KW-0067">ATP-binding</keyword>
<dbReference type="PANTHER" id="PTHR43793:SF1">
    <property type="entry name" value="FAD SYNTHASE"/>
    <property type="match status" value="1"/>
</dbReference>
<name>A0A8T8K6T1_9EURY</name>
<reference evidence="9" key="1">
    <citation type="submission" date="2020-07" db="EMBL/GenBank/DDBJ databases">
        <title>Methanobacterium. sp. MethCan genome.</title>
        <authorList>
            <person name="Postec A."/>
            <person name="Quemeneur M."/>
        </authorList>
    </citation>
    <scope>NUCLEOTIDE SEQUENCE</scope>
    <source>
        <strain evidence="9">MethCAN</strain>
    </source>
</reference>
<dbReference type="OrthoDB" id="53228at2157"/>
<dbReference type="Pfam" id="PF01467">
    <property type="entry name" value="CTP_transf_like"/>
    <property type="match status" value="1"/>
</dbReference>
<keyword evidence="10" id="KW-1185">Reference proteome</keyword>
<sequence length="161" mass="18201">MASKKYKKVAVGGTFDKFHQGHRSLLEEAFRIGDEIIIGVTSDEFGGKKGDVESCDTRMSNLNEFLSTIYPQKFHIKRLEDPFGTTIHEADFEAIVVSQETEPTAVKINEIRTKKGMDPMDIVVIETVFAEDGRPISSTRIRKGEIDRKGHILKKLRSVFK</sequence>
<dbReference type="NCBIfam" id="TIGR00125">
    <property type="entry name" value="cyt_tran_rel"/>
    <property type="match status" value="1"/>
</dbReference>
<comment type="similarity">
    <text evidence="7">Belongs to the eukaryotic CoaD family.</text>
</comment>
<evidence type="ECO:0000256" key="3">
    <source>
        <dbReference type="ARBA" id="ARBA00022695"/>
    </source>
</evidence>
<keyword evidence="3 7" id="KW-0548">Nucleotidyltransferase</keyword>
<evidence type="ECO:0000313" key="10">
    <source>
        <dbReference type="Proteomes" id="UP000681041"/>
    </source>
</evidence>
<dbReference type="PANTHER" id="PTHR43793">
    <property type="entry name" value="FAD SYNTHASE"/>
    <property type="match status" value="1"/>
</dbReference>
<dbReference type="Proteomes" id="UP000681041">
    <property type="component" value="Chromosome"/>
</dbReference>
<dbReference type="KEGG" id="meme:HYG87_08995"/>
<organism evidence="9 10">
    <name type="scientific">Methanobacterium alkalithermotolerans</name>
    <dbReference type="NCBI Taxonomy" id="2731220"/>
    <lineage>
        <taxon>Archaea</taxon>
        <taxon>Methanobacteriati</taxon>
        <taxon>Methanobacteriota</taxon>
        <taxon>Methanomada group</taxon>
        <taxon>Methanobacteria</taxon>
        <taxon>Methanobacteriales</taxon>
        <taxon>Methanobacteriaceae</taxon>
        <taxon>Methanobacterium</taxon>
    </lineage>
</organism>
<evidence type="ECO:0000313" key="9">
    <source>
        <dbReference type="EMBL" id="QUH24358.1"/>
    </source>
</evidence>
<comment type="pathway">
    <text evidence="7">Cofactor biosynthesis; coenzyme A biosynthesis.</text>
</comment>
<evidence type="ECO:0000256" key="4">
    <source>
        <dbReference type="ARBA" id="ARBA00022741"/>
    </source>
</evidence>
<evidence type="ECO:0000256" key="2">
    <source>
        <dbReference type="ARBA" id="ARBA00022679"/>
    </source>
</evidence>
<dbReference type="HAMAP" id="MF_00647">
    <property type="entry name" value="PPAT_arch"/>
    <property type="match status" value="1"/>
</dbReference>
<dbReference type="InterPro" id="IPR014729">
    <property type="entry name" value="Rossmann-like_a/b/a_fold"/>
</dbReference>
<evidence type="ECO:0000256" key="1">
    <source>
        <dbReference type="ARBA" id="ARBA00022490"/>
    </source>
</evidence>
<evidence type="ECO:0000256" key="5">
    <source>
        <dbReference type="ARBA" id="ARBA00022840"/>
    </source>
</evidence>
<gene>
    <name evidence="7" type="primary">coaD</name>
    <name evidence="9" type="ORF">HYG87_08995</name>
</gene>
<accession>A0A8T8K6T1</accession>